<evidence type="ECO:0000313" key="2">
    <source>
        <dbReference type="Proteomes" id="UP000182826"/>
    </source>
</evidence>
<protein>
    <submittedName>
        <fullName evidence="1">Uncharacterized protein</fullName>
    </submittedName>
</protein>
<gene>
    <name evidence="1" type="ORF">BKM63_08180</name>
</gene>
<dbReference type="AlphaFoldDB" id="A0A1J7CT60"/>
<dbReference type="Proteomes" id="UP000182826">
    <property type="component" value="Unassembled WGS sequence"/>
</dbReference>
<reference evidence="1 2" key="1">
    <citation type="submission" date="2016-10" db="EMBL/GenBank/DDBJ databases">
        <title>Draft Genome Sequence of Rhizobacteria Flavobacterium johnsoniae CI04.</title>
        <authorList>
            <person name="Bravo J.I."/>
            <person name="Lozano G.L."/>
            <person name="Handelsman J."/>
        </authorList>
    </citation>
    <scope>NUCLEOTIDE SEQUENCE [LARGE SCALE GENOMIC DNA]</scope>
    <source>
        <strain evidence="1 2">CI04</strain>
    </source>
</reference>
<proteinExistence type="predicted"/>
<accession>A0A1J7CT60</accession>
<sequence length="215" mass="25637">MYDYFDNAVGKDNLSINNGVLHSEPFRPIPNKNRYYLNEFTIGDIGFDGEIYSNVNLKYDILEDQVVFKQKEQTDNLAINLVKDKIDFFFIKGKKFVYLKSETIKYPNIVNGIYEENYIGPDVSLYIKHKKTKIKVLQSDIVHYNFIYKNDYIIKYNNFFYKVDSKKDVKAVFPAFKKEINNYYQNEKELERTDKNQFMENLTKQINSFFKKSSN</sequence>
<name>A0A1J7CT60_FLAJO</name>
<evidence type="ECO:0000313" key="1">
    <source>
        <dbReference type="EMBL" id="OIV42834.1"/>
    </source>
</evidence>
<comment type="caution">
    <text evidence="1">The sequence shown here is derived from an EMBL/GenBank/DDBJ whole genome shotgun (WGS) entry which is preliminary data.</text>
</comment>
<keyword evidence="2" id="KW-1185">Reference proteome</keyword>
<dbReference type="EMBL" id="MLFK01000005">
    <property type="protein sequence ID" value="OIV42834.1"/>
    <property type="molecule type" value="Genomic_DNA"/>
</dbReference>
<organism evidence="1 2">
    <name type="scientific">Flavobacterium johnsoniae</name>
    <name type="common">Cytophaga johnsonae</name>
    <dbReference type="NCBI Taxonomy" id="986"/>
    <lineage>
        <taxon>Bacteria</taxon>
        <taxon>Pseudomonadati</taxon>
        <taxon>Bacteroidota</taxon>
        <taxon>Flavobacteriia</taxon>
        <taxon>Flavobacteriales</taxon>
        <taxon>Flavobacteriaceae</taxon>
        <taxon>Flavobacterium</taxon>
    </lineage>
</organism>